<dbReference type="CDD" id="cd14820">
    <property type="entry name" value="TRAX"/>
    <property type="match status" value="1"/>
</dbReference>
<keyword evidence="4" id="KW-0963">Cytoplasm</keyword>
<dbReference type="Proteomes" id="UP000030671">
    <property type="component" value="Unassembled WGS sequence"/>
</dbReference>
<dbReference type="Pfam" id="PF01997">
    <property type="entry name" value="Translin"/>
    <property type="match status" value="1"/>
</dbReference>
<dbReference type="Gene3D" id="1.20.58.200">
    <property type="entry name" value="Translin, domain 2"/>
    <property type="match status" value="1"/>
</dbReference>
<keyword evidence="5" id="KW-0539">Nucleus</keyword>
<dbReference type="InParanoid" id="W4KP06"/>
<evidence type="ECO:0000256" key="6">
    <source>
        <dbReference type="SAM" id="MobiDB-lite"/>
    </source>
</evidence>
<dbReference type="OrthoDB" id="31005at2759"/>
<dbReference type="STRING" id="747525.W4KP06"/>
<evidence type="ECO:0008006" key="9">
    <source>
        <dbReference type="Google" id="ProtNLM"/>
    </source>
</evidence>
<dbReference type="InterPro" id="IPR016068">
    <property type="entry name" value="Translin_N"/>
</dbReference>
<dbReference type="GO" id="GO:0005634">
    <property type="term" value="C:nucleus"/>
    <property type="evidence" value="ECO:0007669"/>
    <property type="project" value="UniProtKB-SubCell"/>
</dbReference>
<name>W4KP06_HETIT</name>
<accession>W4KP06</accession>
<dbReference type="InterPro" id="IPR016069">
    <property type="entry name" value="Translin_C"/>
</dbReference>
<evidence type="ECO:0000256" key="5">
    <source>
        <dbReference type="ARBA" id="ARBA00023242"/>
    </source>
</evidence>
<dbReference type="PANTHER" id="PTHR10741">
    <property type="entry name" value="TRANSLIN AND TRANSLIN ASSOCIATED PROTEIN X"/>
    <property type="match status" value="1"/>
</dbReference>
<keyword evidence="8" id="KW-1185">Reference proteome</keyword>
<feature type="region of interest" description="Disordered" evidence="6">
    <location>
        <begin position="251"/>
        <end position="286"/>
    </location>
</feature>
<dbReference type="EMBL" id="KI925454">
    <property type="protein sequence ID" value="ETW87547.1"/>
    <property type="molecule type" value="Genomic_DNA"/>
</dbReference>
<protein>
    <recommendedName>
        <fullName evidence="9">Translin</fullName>
    </recommendedName>
</protein>
<dbReference type="Gene3D" id="1.20.58.190">
    <property type="entry name" value="Translin, domain 1"/>
    <property type="match status" value="1"/>
</dbReference>
<gene>
    <name evidence="7" type="ORF">HETIRDRAFT_469678</name>
</gene>
<evidence type="ECO:0000313" key="8">
    <source>
        <dbReference type="Proteomes" id="UP000030671"/>
    </source>
</evidence>
<evidence type="ECO:0000256" key="4">
    <source>
        <dbReference type="ARBA" id="ARBA00022490"/>
    </source>
</evidence>
<dbReference type="SUPFAM" id="SSF74784">
    <property type="entry name" value="Translin"/>
    <property type="match status" value="1"/>
</dbReference>
<dbReference type="GO" id="GO:0043565">
    <property type="term" value="F:sequence-specific DNA binding"/>
    <property type="evidence" value="ECO:0007669"/>
    <property type="project" value="InterPro"/>
</dbReference>
<dbReference type="GeneID" id="20677301"/>
<dbReference type="GO" id="GO:0005737">
    <property type="term" value="C:cytoplasm"/>
    <property type="evidence" value="ECO:0007669"/>
    <property type="project" value="UniProtKB-SubCell"/>
</dbReference>
<evidence type="ECO:0000256" key="2">
    <source>
        <dbReference type="ARBA" id="ARBA00004496"/>
    </source>
</evidence>
<reference evidence="7 8" key="1">
    <citation type="journal article" date="2012" name="New Phytol.">
        <title>Insight into trade-off between wood decay and parasitism from the genome of a fungal forest pathogen.</title>
        <authorList>
            <person name="Olson A."/>
            <person name="Aerts A."/>
            <person name="Asiegbu F."/>
            <person name="Belbahri L."/>
            <person name="Bouzid O."/>
            <person name="Broberg A."/>
            <person name="Canback B."/>
            <person name="Coutinho P.M."/>
            <person name="Cullen D."/>
            <person name="Dalman K."/>
            <person name="Deflorio G."/>
            <person name="van Diepen L.T."/>
            <person name="Dunand C."/>
            <person name="Duplessis S."/>
            <person name="Durling M."/>
            <person name="Gonthier P."/>
            <person name="Grimwood J."/>
            <person name="Fossdal C.G."/>
            <person name="Hansson D."/>
            <person name="Henrissat B."/>
            <person name="Hietala A."/>
            <person name="Himmelstrand K."/>
            <person name="Hoffmeister D."/>
            <person name="Hogberg N."/>
            <person name="James T.Y."/>
            <person name="Karlsson M."/>
            <person name="Kohler A."/>
            <person name="Kues U."/>
            <person name="Lee Y.H."/>
            <person name="Lin Y.C."/>
            <person name="Lind M."/>
            <person name="Lindquist E."/>
            <person name="Lombard V."/>
            <person name="Lucas S."/>
            <person name="Lunden K."/>
            <person name="Morin E."/>
            <person name="Murat C."/>
            <person name="Park J."/>
            <person name="Raffaello T."/>
            <person name="Rouze P."/>
            <person name="Salamov A."/>
            <person name="Schmutz J."/>
            <person name="Solheim H."/>
            <person name="Stahlberg J."/>
            <person name="Velez H."/>
            <person name="de Vries R.P."/>
            <person name="Wiebenga A."/>
            <person name="Woodward S."/>
            <person name="Yakovlev I."/>
            <person name="Garbelotto M."/>
            <person name="Martin F."/>
            <person name="Grigoriev I.V."/>
            <person name="Stenlid J."/>
        </authorList>
    </citation>
    <scope>NUCLEOTIDE SEQUENCE [LARGE SCALE GENOMIC DNA]</scope>
    <source>
        <strain evidence="7 8">TC 32-1</strain>
    </source>
</reference>
<sequence length="286" mass="32624">MSVPDDDNARSAILRTFVAFREELDDYNDRRERLIKSSRDITNLSKKVIFLLHRVINTDSASDDRTLSLHAAQEGRKKLGEVQLLFKAMRPELTGDRFWRYQHSVSPGLQEYIEALSFAYYIEHGMLITYADVQRSLSDEEDGLYFPLPVSDYLLGVSDLTGELMRFAISSISKRGPGRSKASEVSSFVRGCKADFDGFTPHVRELSKKQHVTQQSLLKIEQAAYTITVRSSEYDLPPEMLDDIVGRHISRFSHGHPADRGTDYPSSSRKRHRHGGDSDDERDLDH</sequence>
<proteinExistence type="inferred from homology"/>
<dbReference type="RefSeq" id="XP_009541439.1">
    <property type="nucleotide sequence ID" value="XM_009543144.1"/>
</dbReference>
<evidence type="ECO:0000256" key="3">
    <source>
        <dbReference type="ARBA" id="ARBA00005902"/>
    </source>
</evidence>
<dbReference type="KEGG" id="hir:HETIRDRAFT_469678"/>
<dbReference type="InterPro" id="IPR036081">
    <property type="entry name" value="Translin_sf"/>
</dbReference>
<evidence type="ECO:0000313" key="7">
    <source>
        <dbReference type="EMBL" id="ETW87547.1"/>
    </source>
</evidence>
<dbReference type="FunCoup" id="W4KP06">
    <property type="interactions" value="461"/>
</dbReference>
<organism evidence="7 8">
    <name type="scientific">Heterobasidion irregulare (strain TC 32-1)</name>
    <dbReference type="NCBI Taxonomy" id="747525"/>
    <lineage>
        <taxon>Eukaryota</taxon>
        <taxon>Fungi</taxon>
        <taxon>Dikarya</taxon>
        <taxon>Basidiomycota</taxon>
        <taxon>Agaricomycotina</taxon>
        <taxon>Agaricomycetes</taxon>
        <taxon>Russulales</taxon>
        <taxon>Bondarzewiaceae</taxon>
        <taxon>Heterobasidion</taxon>
        <taxon>Heterobasidion annosum species complex</taxon>
    </lineage>
</organism>
<dbReference type="HOGENOM" id="CLU_067225_2_0_1"/>
<dbReference type="AlphaFoldDB" id="W4KP06"/>
<comment type="similarity">
    <text evidence="3">Belongs to the translin family.</text>
</comment>
<dbReference type="InterPro" id="IPR002848">
    <property type="entry name" value="Translin_fam"/>
</dbReference>
<evidence type="ECO:0000256" key="1">
    <source>
        <dbReference type="ARBA" id="ARBA00004123"/>
    </source>
</evidence>
<dbReference type="eggNOG" id="KOG3066">
    <property type="taxonomic scope" value="Eukaryota"/>
</dbReference>
<comment type="subcellular location">
    <subcellularLocation>
        <location evidence="2">Cytoplasm</location>
    </subcellularLocation>
    <subcellularLocation>
        <location evidence="1">Nucleus</location>
    </subcellularLocation>
</comment>